<reference evidence="5" key="1">
    <citation type="submission" date="2022-03" db="EMBL/GenBank/DDBJ databases">
        <authorList>
            <person name="Tunstrom K."/>
        </authorList>
    </citation>
    <scope>NUCLEOTIDE SEQUENCE</scope>
</reference>
<dbReference type="SUPFAM" id="SSF57756">
    <property type="entry name" value="Retrovirus zinc finger-like domains"/>
    <property type="match status" value="1"/>
</dbReference>
<dbReference type="InterPro" id="IPR051714">
    <property type="entry name" value="Znf_CCHC_NABP"/>
</dbReference>
<evidence type="ECO:0000313" key="5">
    <source>
        <dbReference type="EMBL" id="CAH2092504.1"/>
    </source>
</evidence>
<feature type="region of interest" description="Disordered" evidence="3">
    <location>
        <begin position="270"/>
        <end position="322"/>
    </location>
</feature>
<feature type="domain" description="CCHC-type" evidence="4">
    <location>
        <begin position="569"/>
        <end position="582"/>
    </location>
</feature>
<name>A0AAU9U0Q2_EUPED</name>
<sequence length="640" mass="69269">MEKTEKQKQTEEIIQEEQIGVDSDASLKTIDSVGSNAVKRKRPLTRTSAEVPDSSDTEVEQRAKVKYSSARRGRSHGIGLPEARIVLKPLEAEVTGFEEELRRRAFRKDLSQVVLDFEESSETCSKDPTQMNAEELRAEAGRSVAAIIEVAKKSSNMKGNLIKRIKDSAVELQDIVEVLASRTVADETRRLRADNGLLRREVERLKAEVKAHRREFEEMRGSMASANAASSFNNNVVEEMQAAVVASVGVMLDERMAKIEERLLPAKINRPPLAADKRRDAEAEPSAPTRSSRRKQSKTAQPKKDASKIPAPSTAVTAETTGVREADGGEWVTVAKKKKKAKTYAAAAAAAAPAPKKPQQQRTKEKKKPKLAGPRSPAVLVTLQPEAEGKGVTYCQVLQRAAEKVNLTEMGIKGGLTVRRAATGARLLQLPKGQTPEVAERLAQEMRTALDGVANVVQPTKLVSIRLSGLDDSVTKEMVAAAVARTGRCDVDAVKTGEVRVGPGGMGMVVVRCPIAAAKALSEAGRLLVGWSSARVQVMEQRPLRCYKCLGIGHTRSTCPNAAERDRQCFRCGLEGHLASTCTGALRCAVCADAGRPASHQMGGRDCRPPKTKGRVADGTRTAPRRESRQAPEDAANMSS</sequence>
<evidence type="ECO:0000256" key="3">
    <source>
        <dbReference type="SAM" id="MobiDB-lite"/>
    </source>
</evidence>
<keyword evidence="1" id="KW-0862">Zinc</keyword>
<feature type="region of interest" description="Disordered" evidence="3">
    <location>
        <begin position="596"/>
        <end position="640"/>
    </location>
</feature>
<accession>A0AAU9U0Q2</accession>
<feature type="region of interest" description="Disordered" evidence="3">
    <location>
        <begin position="34"/>
        <end position="74"/>
    </location>
</feature>
<dbReference type="GO" id="GO:0008270">
    <property type="term" value="F:zinc ion binding"/>
    <property type="evidence" value="ECO:0007669"/>
    <property type="project" value="UniProtKB-KW"/>
</dbReference>
<dbReference type="Proteomes" id="UP001153954">
    <property type="component" value="Unassembled WGS sequence"/>
</dbReference>
<dbReference type="GO" id="GO:0003676">
    <property type="term" value="F:nucleic acid binding"/>
    <property type="evidence" value="ECO:0007669"/>
    <property type="project" value="InterPro"/>
</dbReference>
<feature type="region of interest" description="Disordered" evidence="3">
    <location>
        <begin position="348"/>
        <end position="375"/>
    </location>
</feature>
<proteinExistence type="predicted"/>
<dbReference type="InterPro" id="IPR036875">
    <property type="entry name" value="Znf_CCHC_sf"/>
</dbReference>
<feature type="coiled-coil region" evidence="2">
    <location>
        <begin position="188"/>
        <end position="222"/>
    </location>
</feature>
<comment type="caution">
    <text evidence="5">The sequence shown here is derived from an EMBL/GenBank/DDBJ whole genome shotgun (WGS) entry which is preliminary data.</text>
</comment>
<keyword evidence="1" id="KW-0479">Metal-binding</keyword>
<gene>
    <name evidence="5" type="ORF">EEDITHA_LOCUS8257</name>
</gene>
<keyword evidence="2" id="KW-0175">Coiled coil</keyword>
<dbReference type="InterPro" id="IPR001878">
    <property type="entry name" value="Znf_CCHC"/>
</dbReference>
<evidence type="ECO:0000256" key="1">
    <source>
        <dbReference type="PROSITE-ProRule" id="PRU00047"/>
    </source>
</evidence>
<dbReference type="EMBL" id="CAKOGL010000011">
    <property type="protein sequence ID" value="CAH2092504.1"/>
    <property type="molecule type" value="Genomic_DNA"/>
</dbReference>
<evidence type="ECO:0000313" key="6">
    <source>
        <dbReference type="Proteomes" id="UP001153954"/>
    </source>
</evidence>
<keyword evidence="6" id="KW-1185">Reference proteome</keyword>
<dbReference type="Gene3D" id="4.10.60.10">
    <property type="entry name" value="Zinc finger, CCHC-type"/>
    <property type="match status" value="1"/>
</dbReference>
<organism evidence="5 6">
    <name type="scientific">Euphydryas editha</name>
    <name type="common">Edith's checkerspot</name>
    <dbReference type="NCBI Taxonomy" id="104508"/>
    <lineage>
        <taxon>Eukaryota</taxon>
        <taxon>Metazoa</taxon>
        <taxon>Ecdysozoa</taxon>
        <taxon>Arthropoda</taxon>
        <taxon>Hexapoda</taxon>
        <taxon>Insecta</taxon>
        <taxon>Pterygota</taxon>
        <taxon>Neoptera</taxon>
        <taxon>Endopterygota</taxon>
        <taxon>Lepidoptera</taxon>
        <taxon>Glossata</taxon>
        <taxon>Ditrysia</taxon>
        <taxon>Papilionoidea</taxon>
        <taxon>Nymphalidae</taxon>
        <taxon>Nymphalinae</taxon>
        <taxon>Euphydryas</taxon>
    </lineage>
</organism>
<evidence type="ECO:0000259" key="4">
    <source>
        <dbReference type="PROSITE" id="PS50158"/>
    </source>
</evidence>
<dbReference type="PANTHER" id="PTHR23002">
    <property type="entry name" value="ZINC FINGER CCHC DOMAIN CONTAINING PROTEIN"/>
    <property type="match status" value="1"/>
</dbReference>
<dbReference type="SMART" id="SM00343">
    <property type="entry name" value="ZnF_C2HC"/>
    <property type="match status" value="2"/>
</dbReference>
<protein>
    <recommendedName>
        <fullName evidence="4">CCHC-type domain-containing protein</fullName>
    </recommendedName>
</protein>
<feature type="compositionally biased region" description="Low complexity" evidence="3">
    <location>
        <begin position="348"/>
        <end position="358"/>
    </location>
</feature>
<dbReference type="AlphaFoldDB" id="A0AAU9U0Q2"/>
<dbReference type="PROSITE" id="PS50158">
    <property type="entry name" value="ZF_CCHC"/>
    <property type="match status" value="1"/>
</dbReference>
<keyword evidence="1" id="KW-0863">Zinc-finger</keyword>
<evidence type="ECO:0000256" key="2">
    <source>
        <dbReference type="SAM" id="Coils"/>
    </source>
</evidence>